<evidence type="ECO:0000313" key="3">
    <source>
        <dbReference type="Proteomes" id="UP000653674"/>
    </source>
</evidence>
<dbReference type="EMBL" id="BONU01000003">
    <property type="protein sequence ID" value="GIG72263.1"/>
    <property type="molecule type" value="Genomic_DNA"/>
</dbReference>
<accession>A0A8J3LF50</accession>
<reference evidence="2" key="1">
    <citation type="submission" date="2021-01" db="EMBL/GenBank/DDBJ databases">
        <title>Whole genome shotgun sequence of Planosporangium flavigriseum NBRC 105377.</title>
        <authorList>
            <person name="Komaki H."/>
            <person name="Tamura T."/>
        </authorList>
    </citation>
    <scope>NUCLEOTIDE SEQUENCE</scope>
    <source>
        <strain evidence="2">NBRC 105377</strain>
    </source>
</reference>
<name>A0A8J3LF50_9ACTN</name>
<sequence>MDLEHPGWCASRRCRAAIGGTHKSDAVEIIHGTSRASAWLQQQPADEAFLALVTTYHGISAPVAFLPLAKARALLGQAGGLITQAGDDEADPAVAGQLHDRFVGGSPPLPDGS</sequence>
<dbReference type="Proteomes" id="UP000653674">
    <property type="component" value="Unassembled WGS sequence"/>
</dbReference>
<dbReference type="AlphaFoldDB" id="A0A8J3LF50"/>
<evidence type="ECO:0000313" key="2">
    <source>
        <dbReference type="EMBL" id="GIG72263.1"/>
    </source>
</evidence>
<organism evidence="2 3">
    <name type="scientific">Planosporangium flavigriseum</name>
    <dbReference type="NCBI Taxonomy" id="373681"/>
    <lineage>
        <taxon>Bacteria</taxon>
        <taxon>Bacillati</taxon>
        <taxon>Actinomycetota</taxon>
        <taxon>Actinomycetes</taxon>
        <taxon>Micromonosporales</taxon>
        <taxon>Micromonosporaceae</taxon>
        <taxon>Planosporangium</taxon>
    </lineage>
</organism>
<feature type="region of interest" description="Disordered" evidence="1">
    <location>
        <begin position="93"/>
        <end position="113"/>
    </location>
</feature>
<dbReference type="RefSeq" id="WP_168072645.1">
    <property type="nucleotide sequence ID" value="NZ_BAAAQJ010000008.1"/>
</dbReference>
<proteinExistence type="predicted"/>
<evidence type="ECO:0000256" key="1">
    <source>
        <dbReference type="SAM" id="MobiDB-lite"/>
    </source>
</evidence>
<keyword evidence="3" id="KW-1185">Reference proteome</keyword>
<comment type="caution">
    <text evidence="2">The sequence shown here is derived from an EMBL/GenBank/DDBJ whole genome shotgun (WGS) entry which is preliminary data.</text>
</comment>
<gene>
    <name evidence="2" type="ORF">Pfl04_06670</name>
</gene>
<protein>
    <submittedName>
        <fullName evidence="2">Uncharacterized protein</fullName>
    </submittedName>
</protein>